<dbReference type="EMBL" id="CP095074">
    <property type="protein sequence ID" value="UOQ95382.1"/>
    <property type="molecule type" value="Genomic_DNA"/>
</dbReference>
<dbReference type="RefSeq" id="WP_244755235.1">
    <property type="nucleotide sequence ID" value="NZ_CP095074.1"/>
</dbReference>
<gene>
    <name evidence="1" type="ORF">MUO14_10865</name>
</gene>
<keyword evidence="2" id="KW-1185">Reference proteome</keyword>
<evidence type="ECO:0008006" key="3">
    <source>
        <dbReference type="Google" id="ProtNLM"/>
    </source>
</evidence>
<accession>A0ABY4H4J2</accession>
<dbReference type="Proteomes" id="UP000831880">
    <property type="component" value="Chromosome"/>
</dbReference>
<sequence>MQIQKNYSIDDAKENGDVIVEHQVDSFDQIVQCALKLQNISKMLNLIDGVEQKKEDSVDISIFQPDGTHYKNTISYDGEVITFENNYGGYKQTPAGTFECEHISKRGPIIYLNACKENDGTKHSTMIGFIGTEEAYKQAQH</sequence>
<name>A0ABY4H4J2_9BACI</name>
<protein>
    <recommendedName>
        <fullName evidence="3">DUF4362 domain-containing protein</fullName>
    </recommendedName>
</protein>
<reference evidence="1 2" key="1">
    <citation type="submission" date="2022-04" db="EMBL/GenBank/DDBJ databases">
        <title>Halobacillus sp. isolated from saltern.</title>
        <authorList>
            <person name="Won M."/>
            <person name="Lee C.-M."/>
            <person name="Woen H.-Y."/>
            <person name="Kwon S.-W."/>
        </authorList>
    </citation>
    <scope>NUCLEOTIDE SEQUENCE [LARGE SCALE GENOMIC DNA]</scope>
    <source>
        <strain evidence="1 2">SSTM10-2</strain>
    </source>
</reference>
<evidence type="ECO:0000313" key="2">
    <source>
        <dbReference type="Proteomes" id="UP000831880"/>
    </source>
</evidence>
<proteinExistence type="predicted"/>
<organism evidence="1 2">
    <name type="scientific">Halobacillus shinanisalinarum</name>
    <dbReference type="NCBI Taxonomy" id="2932258"/>
    <lineage>
        <taxon>Bacteria</taxon>
        <taxon>Bacillati</taxon>
        <taxon>Bacillota</taxon>
        <taxon>Bacilli</taxon>
        <taxon>Bacillales</taxon>
        <taxon>Bacillaceae</taxon>
        <taxon>Halobacillus</taxon>
    </lineage>
</organism>
<evidence type="ECO:0000313" key="1">
    <source>
        <dbReference type="EMBL" id="UOQ95382.1"/>
    </source>
</evidence>